<name>A0ABZ3EZL9_9FIRM</name>
<dbReference type="EMBL" id="CP146256">
    <property type="protein sequence ID" value="XAH74803.1"/>
    <property type="molecule type" value="Genomic_DNA"/>
</dbReference>
<keyword evidence="2" id="KW-1185">Reference proteome</keyword>
<reference evidence="1 2" key="1">
    <citation type="submission" date="2024-02" db="EMBL/GenBank/DDBJ databases">
        <title>Bacterial strain from lacustrine sediment.</title>
        <authorList>
            <person name="Petit C."/>
            <person name="Fadhlaoui K."/>
        </authorList>
    </citation>
    <scope>NUCLEOTIDE SEQUENCE [LARGE SCALE GENOMIC DNA]</scope>
    <source>
        <strain evidence="1 2">IPX-CK</strain>
    </source>
</reference>
<gene>
    <name evidence="1" type="ORF">V6984_03300</name>
</gene>
<evidence type="ECO:0000313" key="2">
    <source>
        <dbReference type="Proteomes" id="UP001451571"/>
    </source>
</evidence>
<evidence type="ECO:0000313" key="1">
    <source>
        <dbReference type="EMBL" id="XAH74803.1"/>
    </source>
</evidence>
<accession>A0ABZ3EZL9</accession>
<proteinExistence type="predicted"/>
<dbReference type="Proteomes" id="UP001451571">
    <property type="component" value="Chromosome"/>
</dbReference>
<dbReference type="RefSeq" id="WP_342758381.1">
    <property type="nucleotide sequence ID" value="NZ_CP146256.1"/>
</dbReference>
<sequence>MKNFWKLREFSLLTVPYAYIDHSNYLADGLFAQEKITMRIKGEMVRADSPYCIVFCKVWKRDAERFEYALTRLKDKMLLCGHTDYPQVCETLIGMIEEER</sequence>
<protein>
    <submittedName>
        <fullName evidence="1">Uncharacterized protein</fullName>
    </submittedName>
</protein>
<organism evidence="1 2">
    <name type="scientific">Kineothrix sedimenti</name>
    <dbReference type="NCBI Taxonomy" id="3123317"/>
    <lineage>
        <taxon>Bacteria</taxon>
        <taxon>Bacillati</taxon>
        <taxon>Bacillota</taxon>
        <taxon>Clostridia</taxon>
        <taxon>Lachnospirales</taxon>
        <taxon>Lachnospiraceae</taxon>
        <taxon>Kineothrix</taxon>
    </lineage>
</organism>